<comment type="caution">
    <text evidence="1">The sequence shown here is derived from an EMBL/GenBank/DDBJ whole genome shotgun (WGS) entry which is preliminary data.</text>
</comment>
<accession>A0A9D1RDY3</accession>
<reference evidence="1" key="1">
    <citation type="journal article" date="2021" name="PeerJ">
        <title>Extensive microbial diversity within the chicken gut microbiome revealed by metagenomics and culture.</title>
        <authorList>
            <person name="Gilroy R."/>
            <person name="Ravi A."/>
            <person name="Getino M."/>
            <person name="Pursley I."/>
            <person name="Horton D.L."/>
            <person name="Alikhan N.F."/>
            <person name="Baker D."/>
            <person name="Gharbi K."/>
            <person name="Hall N."/>
            <person name="Watson M."/>
            <person name="Adriaenssens E.M."/>
            <person name="Foster-Nyarko E."/>
            <person name="Jarju S."/>
            <person name="Secka A."/>
            <person name="Antonio M."/>
            <person name="Oren A."/>
            <person name="Chaudhuri R.R."/>
            <person name="La Ragione R."/>
            <person name="Hildebrand F."/>
            <person name="Pallen M.J."/>
        </authorList>
    </citation>
    <scope>NUCLEOTIDE SEQUENCE</scope>
    <source>
        <strain evidence="1">421</strain>
    </source>
</reference>
<organism evidence="1 2">
    <name type="scientific">Candidatus Eubacterium faecipullorum</name>
    <dbReference type="NCBI Taxonomy" id="2838571"/>
    <lineage>
        <taxon>Bacteria</taxon>
        <taxon>Bacillati</taxon>
        <taxon>Bacillota</taxon>
        <taxon>Clostridia</taxon>
        <taxon>Eubacteriales</taxon>
        <taxon>Eubacteriaceae</taxon>
        <taxon>Eubacterium</taxon>
    </lineage>
</organism>
<dbReference type="Proteomes" id="UP000824205">
    <property type="component" value="Unassembled WGS sequence"/>
</dbReference>
<reference evidence="1" key="2">
    <citation type="submission" date="2021-04" db="EMBL/GenBank/DDBJ databases">
        <authorList>
            <person name="Gilroy R."/>
        </authorList>
    </citation>
    <scope>NUCLEOTIDE SEQUENCE</scope>
    <source>
        <strain evidence="1">421</strain>
    </source>
</reference>
<protein>
    <submittedName>
        <fullName evidence="1">Uncharacterized protein</fullName>
    </submittedName>
</protein>
<evidence type="ECO:0000313" key="2">
    <source>
        <dbReference type="Proteomes" id="UP000824205"/>
    </source>
</evidence>
<name>A0A9D1RDY3_9FIRM</name>
<gene>
    <name evidence="1" type="ORF">IAA48_06210</name>
</gene>
<dbReference type="AlphaFoldDB" id="A0A9D1RDY3"/>
<proteinExistence type="predicted"/>
<sequence>MTLTIDDELLQKCGGGSSEYWFSYRDYTIKSIYELEDLEKPEGIGQTAYLVSLGIIPFLTVSNEEIMRAFVKKRGSAKLNGILAKVHSEDFIETFWKYFNAYPELKDGLNEFAEKFLVEQLCEWCRENNISYELSADLQKRTA</sequence>
<evidence type="ECO:0000313" key="1">
    <source>
        <dbReference type="EMBL" id="HIW86074.1"/>
    </source>
</evidence>
<dbReference type="EMBL" id="DXGE01000026">
    <property type="protein sequence ID" value="HIW86074.1"/>
    <property type="molecule type" value="Genomic_DNA"/>
</dbReference>